<sequence length="184" mass="21615">MDKQKQLEALEQAQNNVVRSIAETMDLYGVTPSVGKLYGTMYFHKDSMSLDEMKDELGMSKPSMSTAVKALQEIDVMKKTWQKGSRRDQFVSEKDFFNLFIQYFCKMWEREVKINLEAINRTRSELEDLISQPDLDEEVKEKIDFSFSLLHDSEKYYHWLSDLVQSFRSGEIFNLVPIPEKDQT</sequence>
<dbReference type="Proteomes" id="UP001649381">
    <property type="component" value="Unassembled WGS sequence"/>
</dbReference>
<evidence type="ECO:0000256" key="3">
    <source>
        <dbReference type="ARBA" id="ARBA00023163"/>
    </source>
</evidence>
<dbReference type="PANTHER" id="PTHR38465">
    <property type="entry name" value="HTH-TYPE TRANSCRIPTIONAL REGULATOR MJ1563-RELATED"/>
    <property type="match status" value="1"/>
</dbReference>
<evidence type="ECO:0000313" key="5">
    <source>
        <dbReference type="EMBL" id="MCF6137222.1"/>
    </source>
</evidence>
<dbReference type="Gene3D" id="1.10.10.10">
    <property type="entry name" value="Winged helix-like DNA-binding domain superfamily/Winged helix DNA-binding domain"/>
    <property type="match status" value="1"/>
</dbReference>
<comment type="caution">
    <text evidence="5">The sequence shown here is derived from an EMBL/GenBank/DDBJ whole genome shotgun (WGS) entry which is preliminary data.</text>
</comment>
<evidence type="ECO:0000256" key="1">
    <source>
        <dbReference type="ARBA" id="ARBA00023015"/>
    </source>
</evidence>
<dbReference type="InterPro" id="IPR052362">
    <property type="entry name" value="HTH-GbsR_regulator"/>
</dbReference>
<name>A0ABS9GWP5_9BACL</name>
<dbReference type="PIRSF" id="PIRSF006707">
    <property type="entry name" value="MJ1563"/>
    <property type="match status" value="1"/>
</dbReference>
<keyword evidence="6" id="KW-1185">Reference proteome</keyword>
<keyword evidence="2 4" id="KW-0238">DNA-binding</keyword>
<dbReference type="RefSeq" id="WP_236332630.1">
    <property type="nucleotide sequence ID" value="NZ_JAKIJS010000001.1"/>
</dbReference>
<dbReference type="NCBIfam" id="NF047500">
    <property type="entry name" value="choline_R_CudC"/>
    <property type="match status" value="1"/>
</dbReference>
<organism evidence="5 6">
    <name type="scientific">Pseudalkalibacillus berkeleyi</name>
    <dbReference type="NCBI Taxonomy" id="1069813"/>
    <lineage>
        <taxon>Bacteria</taxon>
        <taxon>Bacillati</taxon>
        <taxon>Bacillota</taxon>
        <taxon>Bacilli</taxon>
        <taxon>Bacillales</taxon>
        <taxon>Fictibacillaceae</taxon>
        <taxon>Pseudalkalibacillus</taxon>
    </lineage>
</organism>
<keyword evidence="3 4" id="KW-0804">Transcription</keyword>
<gene>
    <name evidence="5" type="ORF">L2716_05710</name>
</gene>
<dbReference type="InterPro" id="IPR036390">
    <property type="entry name" value="WH_DNA-bd_sf"/>
</dbReference>
<dbReference type="SUPFAM" id="SSF46785">
    <property type="entry name" value="Winged helix' DNA-binding domain"/>
    <property type="match status" value="1"/>
</dbReference>
<accession>A0ABS9GWP5</accession>
<dbReference type="InterPro" id="IPR026282">
    <property type="entry name" value="MJ1563"/>
</dbReference>
<dbReference type="PANTHER" id="PTHR38465:SF1">
    <property type="entry name" value="HTH-TYPE TRANSCRIPTIONAL REGULATOR MJ1563-RELATED"/>
    <property type="match status" value="1"/>
</dbReference>
<dbReference type="EMBL" id="JAKIJS010000001">
    <property type="protein sequence ID" value="MCF6137222.1"/>
    <property type="molecule type" value="Genomic_DNA"/>
</dbReference>
<comment type="similarity">
    <text evidence="4">Belongs to the GbsR family.</text>
</comment>
<evidence type="ECO:0000313" key="6">
    <source>
        <dbReference type="Proteomes" id="UP001649381"/>
    </source>
</evidence>
<evidence type="ECO:0000256" key="4">
    <source>
        <dbReference type="PIRNR" id="PIRNR006707"/>
    </source>
</evidence>
<keyword evidence="1 4" id="KW-0805">Transcription regulation</keyword>
<proteinExistence type="inferred from homology"/>
<protein>
    <recommendedName>
        <fullName evidence="4">HTH-type transcriptional regulator</fullName>
    </recommendedName>
</protein>
<evidence type="ECO:0000256" key="2">
    <source>
        <dbReference type="ARBA" id="ARBA00023125"/>
    </source>
</evidence>
<dbReference type="InterPro" id="IPR036388">
    <property type="entry name" value="WH-like_DNA-bd_sf"/>
</dbReference>
<reference evidence="5 6" key="1">
    <citation type="submission" date="2022-01" db="EMBL/GenBank/DDBJ databases">
        <title>Alkalihalobacillus sp. EGI L200015, a novel bacterium isolated from a salt lake sediment.</title>
        <authorList>
            <person name="Gao L."/>
            <person name="Fang B.-Z."/>
            <person name="Li W.-J."/>
        </authorList>
    </citation>
    <scope>NUCLEOTIDE SEQUENCE [LARGE SCALE GENOMIC DNA]</scope>
    <source>
        <strain evidence="5 6">KCTC 12718</strain>
    </source>
</reference>